<evidence type="ECO:0000313" key="1">
    <source>
        <dbReference type="EMBL" id="AEB84448.1"/>
    </source>
</evidence>
<reference evidence="1 2" key="1">
    <citation type="journal article" date="2011" name="J. Bacteriol.">
        <title>Genome Sequences of Alicycliphilus denitrificans Strains BC and K601T.</title>
        <authorList>
            <person name="Oosterkamp M.J."/>
            <person name="Veuskens T."/>
            <person name="Plugge C.M."/>
            <person name="Langenhoff A.A."/>
            <person name="Gerritse J."/>
            <person name="van Berkel W.J."/>
            <person name="Pieper D.H."/>
            <person name="Junca H."/>
            <person name="Goodwin L.A."/>
            <person name="Daligault H.E."/>
            <person name="Bruce D.C."/>
            <person name="Detter J.C."/>
            <person name="Tapia R."/>
            <person name="Han C.S."/>
            <person name="Land M.L."/>
            <person name="Hauser L.J."/>
            <person name="Smidt H."/>
            <person name="Stams A.J."/>
        </authorList>
    </citation>
    <scope>NUCLEOTIDE SEQUENCE [LARGE SCALE GENOMIC DNA]</scope>
    <source>
        <strain evidence="2">DSM 14773 / CIP 107495 / K601</strain>
    </source>
</reference>
<evidence type="ECO:0000313" key="2">
    <source>
        <dbReference type="Proteomes" id="UP000007938"/>
    </source>
</evidence>
<dbReference type="KEGG" id="adk:Alide2_2074"/>
<dbReference type="OrthoDB" id="8566430at2"/>
<sequence>MAVLTLDYRCCNRKLPLYIKHAEVERIAATARQQLVVDSIDSVSFDALRQISGLKINGIDFALEVSTVDFHAKLTHHFHRILTHPGS</sequence>
<name>F4G8T9_ALIDK</name>
<dbReference type="EMBL" id="CP002657">
    <property type="protein sequence ID" value="AEB84448.1"/>
    <property type="molecule type" value="Genomic_DNA"/>
</dbReference>
<organism evidence="1 2">
    <name type="scientific">Alicycliphilus denitrificans (strain DSM 14773 / CIP 107495 / K601)</name>
    <dbReference type="NCBI Taxonomy" id="596154"/>
    <lineage>
        <taxon>Bacteria</taxon>
        <taxon>Pseudomonadati</taxon>
        <taxon>Pseudomonadota</taxon>
        <taxon>Betaproteobacteria</taxon>
        <taxon>Burkholderiales</taxon>
        <taxon>Comamonadaceae</taxon>
        <taxon>Alicycliphilus</taxon>
    </lineage>
</organism>
<dbReference type="HOGENOM" id="CLU_2476486_0_0_4"/>
<dbReference type="Proteomes" id="UP000007938">
    <property type="component" value="Chromosome"/>
</dbReference>
<gene>
    <name evidence="1" type="ordered locus">Alide2_2074</name>
</gene>
<reference evidence="1 2" key="2">
    <citation type="submission" date="2011-04" db="EMBL/GenBank/DDBJ databases">
        <title>Complete sequence of chromosome of Alicycliphilus denitrificans K601.</title>
        <authorList>
            <consortium name="US DOE Joint Genome Institute"/>
            <person name="Lucas S."/>
            <person name="Han J."/>
            <person name="Lapidus A."/>
            <person name="Cheng J.-F."/>
            <person name="Goodwin L."/>
            <person name="Pitluck S."/>
            <person name="Peters L."/>
            <person name="Zeytun A."/>
            <person name="Detter J.C."/>
            <person name="Han C."/>
            <person name="Tapia R."/>
            <person name="Land M."/>
            <person name="Hauser L."/>
            <person name="Kyrpides N."/>
            <person name="Ivanova N."/>
            <person name="Mikhailova N."/>
            <person name="Pagani I."/>
            <person name="Oosterkamp M."/>
            <person name="Pieper D."/>
            <person name="van Berkel W."/>
            <person name="Langenhoff A."/>
            <person name="Smidt H."/>
            <person name="Stams A."/>
            <person name="Woyke T."/>
        </authorList>
    </citation>
    <scope>NUCLEOTIDE SEQUENCE [LARGE SCALE GENOMIC DNA]</scope>
    <source>
        <strain evidence="2">DSM 14773 / CIP 107495 / K601</strain>
    </source>
</reference>
<keyword evidence="2" id="KW-1185">Reference proteome</keyword>
<accession>F4G8T9</accession>
<dbReference type="AlphaFoldDB" id="F4G8T9"/>
<dbReference type="RefSeq" id="WP_013518715.1">
    <property type="nucleotide sequence ID" value="NC_015422.1"/>
</dbReference>
<dbReference type="STRING" id="596154.Alide2_2074"/>
<protein>
    <submittedName>
        <fullName evidence="1">Uncharacterized protein</fullName>
    </submittedName>
</protein>
<proteinExistence type="predicted"/>